<keyword evidence="3 8" id="KW-0547">Nucleotide-binding</keyword>
<dbReference type="GO" id="GO:0008017">
    <property type="term" value="F:microtubule binding"/>
    <property type="evidence" value="ECO:0007669"/>
    <property type="project" value="InterPro"/>
</dbReference>
<keyword evidence="2 9" id="KW-0493">Microtubule</keyword>
<dbReference type="Proteomes" id="UP000504618">
    <property type="component" value="Unplaced"/>
</dbReference>
<evidence type="ECO:0000313" key="12">
    <source>
        <dbReference type="Proteomes" id="UP000504618"/>
    </source>
</evidence>
<feature type="compositionally biased region" description="Low complexity" evidence="10">
    <location>
        <begin position="507"/>
        <end position="521"/>
    </location>
</feature>
<protein>
    <recommendedName>
        <fullName evidence="9">Kinesin-like protein</fullName>
    </recommendedName>
</protein>
<dbReference type="PRINTS" id="PR00380">
    <property type="entry name" value="KINESINHEAVY"/>
</dbReference>
<evidence type="ECO:0000256" key="5">
    <source>
        <dbReference type="ARBA" id="ARBA00023054"/>
    </source>
</evidence>
<proteinExistence type="inferred from homology"/>
<feature type="compositionally biased region" description="Basic and acidic residues" evidence="10">
    <location>
        <begin position="406"/>
        <end position="422"/>
    </location>
</feature>
<accession>A0A6J1Q0Z9</accession>
<dbReference type="RefSeq" id="XP_024875827.1">
    <property type="nucleotide sequence ID" value="XM_025020059.1"/>
</dbReference>
<dbReference type="PROSITE" id="PS00411">
    <property type="entry name" value="KINESIN_MOTOR_1"/>
    <property type="match status" value="1"/>
</dbReference>
<evidence type="ECO:0000256" key="10">
    <source>
        <dbReference type="SAM" id="MobiDB-lite"/>
    </source>
</evidence>
<dbReference type="OrthoDB" id="3176171at2759"/>
<feature type="compositionally biased region" description="Polar residues" evidence="10">
    <location>
        <begin position="1"/>
        <end position="10"/>
    </location>
</feature>
<feature type="region of interest" description="Disordered" evidence="10">
    <location>
        <begin position="1"/>
        <end position="34"/>
    </location>
</feature>
<keyword evidence="5" id="KW-0175">Coiled coil</keyword>
<keyword evidence="7" id="KW-0206">Cytoskeleton</keyword>
<dbReference type="Gene3D" id="3.40.850.10">
    <property type="entry name" value="Kinesin motor domain"/>
    <property type="match status" value="1"/>
</dbReference>
<evidence type="ECO:0000256" key="8">
    <source>
        <dbReference type="PROSITE-ProRule" id="PRU00283"/>
    </source>
</evidence>
<keyword evidence="7" id="KW-0963">Cytoplasm</keyword>
<name>A0A6J1Q0Z9_9HYME</name>
<gene>
    <name evidence="13" type="primary">LOC112457150</name>
</gene>
<feature type="region of interest" description="Disordered" evidence="10">
    <location>
        <begin position="443"/>
        <end position="547"/>
    </location>
</feature>
<dbReference type="PANTHER" id="PTHR47968:SF13">
    <property type="entry name" value="KINESIN-LIKE PROTEIN KIF19 ISOFORM X1"/>
    <property type="match status" value="1"/>
</dbReference>
<evidence type="ECO:0000313" key="13">
    <source>
        <dbReference type="RefSeq" id="XP_024875827.1"/>
    </source>
</evidence>
<dbReference type="GeneID" id="112457150"/>
<dbReference type="AlphaFoldDB" id="A0A6J1Q0Z9"/>
<dbReference type="GO" id="GO:0005874">
    <property type="term" value="C:microtubule"/>
    <property type="evidence" value="ECO:0007669"/>
    <property type="project" value="UniProtKB-KW"/>
</dbReference>
<keyword evidence="4 8" id="KW-0067">ATP-binding</keyword>
<evidence type="ECO:0000256" key="9">
    <source>
        <dbReference type="RuleBase" id="RU000394"/>
    </source>
</evidence>
<dbReference type="PROSITE" id="PS50067">
    <property type="entry name" value="KINESIN_MOTOR_2"/>
    <property type="match status" value="1"/>
</dbReference>
<dbReference type="GO" id="GO:0007018">
    <property type="term" value="P:microtubule-based movement"/>
    <property type="evidence" value="ECO:0007669"/>
    <property type="project" value="InterPro"/>
</dbReference>
<comment type="subcellular location">
    <subcellularLocation>
        <location evidence="1">Cytoplasm</location>
        <location evidence="1">Cytoskeleton</location>
    </subcellularLocation>
</comment>
<keyword evidence="6 8" id="KW-0505">Motor protein</keyword>
<dbReference type="InterPro" id="IPR027640">
    <property type="entry name" value="Kinesin-like_fam"/>
</dbReference>
<evidence type="ECO:0000256" key="7">
    <source>
        <dbReference type="ARBA" id="ARBA00023212"/>
    </source>
</evidence>
<comment type="similarity">
    <text evidence="8 9">Belongs to the TRAFAC class myosin-kinesin ATPase superfamily. Kinesin family.</text>
</comment>
<dbReference type="InterPro" id="IPR019821">
    <property type="entry name" value="Kinesin_motor_CS"/>
</dbReference>
<organism evidence="12 13">
    <name type="scientific">Temnothorax curvispinosus</name>
    <dbReference type="NCBI Taxonomy" id="300111"/>
    <lineage>
        <taxon>Eukaryota</taxon>
        <taxon>Metazoa</taxon>
        <taxon>Ecdysozoa</taxon>
        <taxon>Arthropoda</taxon>
        <taxon>Hexapoda</taxon>
        <taxon>Insecta</taxon>
        <taxon>Pterygota</taxon>
        <taxon>Neoptera</taxon>
        <taxon>Endopterygota</taxon>
        <taxon>Hymenoptera</taxon>
        <taxon>Apocrita</taxon>
        <taxon>Aculeata</taxon>
        <taxon>Formicoidea</taxon>
        <taxon>Formicidae</taxon>
        <taxon>Myrmicinae</taxon>
        <taxon>Temnothorax</taxon>
    </lineage>
</organism>
<feature type="binding site" evidence="8">
    <location>
        <begin position="124"/>
        <end position="131"/>
    </location>
    <ligand>
        <name>ATP</name>
        <dbReference type="ChEBI" id="CHEBI:30616"/>
    </ligand>
</feature>
<dbReference type="InterPro" id="IPR001752">
    <property type="entry name" value="Kinesin_motor_dom"/>
</dbReference>
<evidence type="ECO:0000256" key="4">
    <source>
        <dbReference type="ARBA" id="ARBA00022840"/>
    </source>
</evidence>
<dbReference type="SUPFAM" id="SSF52540">
    <property type="entry name" value="P-loop containing nucleoside triphosphate hydrolases"/>
    <property type="match status" value="1"/>
</dbReference>
<dbReference type="GO" id="GO:0003777">
    <property type="term" value="F:microtubule motor activity"/>
    <property type="evidence" value="ECO:0007669"/>
    <property type="project" value="InterPro"/>
</dbReference>
<evidence type="ECO:0000256" key="6">
    <source>
        <dbReference type="ARBA" id="ARBA00023175"/>
    </source>
</evidence>
<feature type="domain" description="Kinesin motor" evidence="11">
    <location>
        <begin position="39"/>
        <end position="370"/>
    </location>
</feature>
<dbReference type="GO" id="GO:0005524">
    <property type="term" value="F:ATP binding"/>
    <property type="evidence" value="ECO:0007669"/>
    <property type="project" value="UniProtKB-UniRule"/>
</dbReference>
<feature type="compositionally biased region" description="Low complexity" evidence="10">
    <location>
        <begin position="11"/>
        <end position="21"/>
    </location>
</feature>
<evidence type="ECO:0000256" key="3">
    <source>
        <dbReference type="ARBA" id="ARBA00022741"/>
    </source>
</evidence>
<feature type="compositionally biased region" description="Basic and acidic residues" evidence="10">
    <location>
        <begin position="530"/>
        <end position="547"/>
    </location>
</feature>
<dbReference type="SMART" id="SM00129">
    <property type="entry name" value="KISc"/>
    <property type="match status" value="1"/>
</dbReference>
<reference evidence="13" key="1">
    <citation type="submission" date="2025-08" db="UniProtKB">
        <authorList>
            <consortium name="RefSeq"/>
        </authorList>
    </citation>
    <scope>IDENTIFICATION</scope>
    <source>
        <tissue evidence="13">Whole body</tissue>
    </source>
</reference>
<keyword evidence="12" id="KW-1185">Reference proteome</keyword>
<sequence>MKMTQYNSGISSSSSSSSSSSNGQNNFKDRGNEGTLEEKLMVAVRIRPLASNESGTRSLHAVNDKMVMLEDQDSDKQKRTMPRQYLYDIVFGEASTQEDVYEGTTTKLVQNVLNGYNATVFSYGATGSGKTHTMVGTSSNPGIMVRALNDIFLATKKLSDDMEFTVTMSYMEIYNENIRDLLNPNSGYLELRDDTRGRNVQVSGLTEVSTNSTEEVMQLLHRGNKARTIEPTAANKTSSRSHALLSVIVKQLSRRVQDDEQRVRNKIKQGRLFMIDLAGSERAKQTKNKGKRLQEGAHINRSLLALGNCINALSGGARYVNYRDSKLTRLLKDGLSGNCRTVMIAHVSPANAHRDESKITLIYADRANKISNKIERNVLDVSYLHVAQYRDVISDLKSEISRLRNKMKGERPRQIEAEKEIPGDTYGNNFKSLREKIVSAFKEQMRLRPHANAGPRGRAQRHEKREIPAAGHGNPPEDGRPRTAATKGYRHPPRSSGAGAPNSSERQTAADQPQDSPAAQTTKTPKRKRSNSDRIHVDREEHNGRTP</sequence>
<evidence type="ECO:0000256" key="2">
    <source>
        <dbReference type="ARBA" id="ARBA00022701"/>
    </source>
</evidence>
<feature type="region of interest" description="Disordered" evidence="10">
    <location>
        <begin position="406"/>
        <end position="429"/>
    </location>
</feature>
<evidence type="ECO:0000259" key="11">
    <source>
        <dbReference type="PROSITE" id="PS50067"/>
    </source>
</evidence>
<dbReference type="PANTHER" id="PTHR47968">
    <property type="entry name" value="CENTROMERE PROTEIN E"/>
    <property type="match status" value="1"/>
</dbReference>
<dbReference type="InterPro" id="IPR027417">
    <property type="entry name" value="P-loop_NTPase"/>
</dbReference>
<evidence type="ECO:0000256" key="1">
    <source>
        <dbReference type="ARBA" id="ARBA00004245"/>
    </source>
</evidence>
<dbReference type="InterPro" id="IPR036961">
    <property type="entry name" value="Kinesin_motor_dom_sf"/>
</dbReference>
<dbReference type="Pfam" id="PF00225">
    <property type="entry name" value="Kinesin"/>
    <property type="match status" value="1"/>
</dbReference>